<evidence type="ECO:0000256" key="1">
    <source>
        <dbReference type="PIRSR" id="PIRSR037031-50"/>
    </source>
</evidence>
<organism evidence="4 5">
    <name type="scientific">Fervidobacterium gondwanense DSM 13020</name>
    <dbReference type="NCBI Taxonomy" id="1121883"/>
    <lineage>
        <taxon>Bacteria</taxon>
        <taxon>Thermotogati</taxon>
        <taxon>Thermotogota</taxon>
        <taxon>Thermotogae</taxon>
        <taxon>Thermotogales</taxon>
        <taxon>Fervidobacteriaceae</taxon>
        <taxon>Fervidobacterium</taxon>
    </lineage>
</organism>
<dbReference type="RefSeq" id="WP_072760620.1">
    <property type="nucleotide sequence ID" value="NZ_FRDJ01000012.1"/>
</dbReference>
<reference evidence="5" key="1">
    <citation type="submission" date="2016-12" db="EMBL/GenBank/DDBJ databases">
        <authorList>
            <person name="Varghese N."/>
            <person name="Submissions S."/>
        </authorList>
    </citation>
    <scope>NUCLEOTIDE SEQUENCE [LARGE SCALE GENOMIC DNA]</scope>
    <source>
        <strain evidence="5">DSM 13020</strain>
    </source>
</reference>
<keyword evidence="2" id="KW-1015">Disulfide bond</keyword>
<dbReference type="Pfam" id="PF13192">
    <property type="entry name" value="Thioredoxin_3"/>
    <property type="match status" value="1"/>
</dbReference>
<feature type="active site" description="Nucleophile" evidence="1">
    <location>
        <position position="15"/>
    </location>
</feature>
<keyword evidence="5" id="KW-1185">Reference proteome</keyword>
<accession>A0A1M7TA50</accession>
<evidence type="ECO:0000259" key="3">
    <source>
        <dbReference type="Pfam" id="PF13192"/>
    </source>
</evidence>
<sequence length="79" mass="8311">MAKKVEVLGSGCPKCKQTLKIIETAIQELGINAVVEKVQDINEIISRGVAATPAVAIDGKIVLSGKIPTIDEAKKLLAE</sequence>
<dbReference type="NCBIfam" id="TIGR00412">
    <property type="entry name" value="redox_disulf_2"/>
    <property type="match status" value="1"/>
</dbReference>
<evidence type="ECO:0000313" key="5">
    <source>
        <dbReference type="Proteomes" id="UP000184207"/>
    </source>
</evidence>
<dbReference type="SUPFAM" id="SSF52833">
    <property type="entry name" value="Thioredoxin-like"/>
    <property type="match status" value="1"/>
</dbReference>
<dbReference type="EMBL" id="FRDJ01000012">
    <property type="protein sequence ID" value="SHN67598.1"/>
    <property type="molecule type" value="Genomic_DNA"/>
</dbReference>
<evidence type="ECO:0000313" key="4">
    <source>
        <dbReference type="EMBL" id="SHN67598.1"/>
    </source>
</evidence>
<dbReference type="Gene3D" id="3.40.30.10">
    <property type="entry name" value="Glutaredoxin"/>
    <property type="match status" value="1"/>
</dbReference>
<feature type="disulfide bond" description="Redox-active" evidence="2">
    <location>
        <begin position="12"/>
        <end position="15"/>
    </location>
</feature>
<dbReference type="OrthoDB" id="9800630at2"/>
<dbReference type="PIRSF" id="PIRSF037031">
    <property type="entry name" value="Redox_disulphide_2"/>
    <property type="match status" value="1"/>
</dbReference>
<proteinExistence type="predicted"/>
<dbReference type="PANTHER" id="PTHR36450:SF1">
    <property type="entry name" value="THIOREDOXIN"/>
    <property type="match status" value="1"/>
</dbReference>
<dbReference type="STRING" id="1121883.SAMN02745226_01765"/>
<gene>
    <name evidence="4" type="ORF">SAMN02745226_01765</name>
</gene>
<name>A0A1M7TA50_FERGO</name>
<protein>
    <submittedName>
        <fullName evidence="4">Small redox-active disulfide protein 2</fullName>
    </submittedName>
</protein>
<dbReference type="PANTHER" id="PTHR36450">
    <property type="entry name" value="THIOREDOXIN"/>
    <property type="match status" value="1"/>
</dbReference>
<dbReference type="Proteomes" id="UP000184207">
    <property type="component" value="Unassembled WGS sequence"/>
</dbReference>
<dbReference type="InterPro" id="IPR012336">
    <property type="entry name" value="Thioredoxin-like_fold"/>
</dbReference>
<evidence type="ECO:0000256" key="2">
    <source>
        <dbReference type="PIRSR" id="PIRSR037031-51"/>
    </source>
</evidence>
<feature type="active site" description="Nucleophile" evidence="1">
    <location>
        <position position="12"/>
    </location>
</feature>
<feature type="domain" description="Thioredoxin-like fold" evidence="3">
    <location>
        <begin position="4"/>
        <end position="77"/>
    </location>
</feature>
<dbReference type="InterPro" id="IPR036249">
    <property type="entry name" value="Thioredoxin-like_sf"/>
</dbReference>
<dbReference type="AlphaFoldDB" id="A0A1M7TA50"/>
<dbReference type="InterPro" id="IPR005243">
    <property type="entry name" value="THIRX-like_proc"/>
</dbReference>
<keyword evidence="2" id="KW-0676">Redox-active center</keyword>